<reference evidence="5" key="1">
    <citation type="submission" date="2020-02" db="EMBL/GenBank/DDBJ databases">
        <authorList>
            <person name="Meier V. D."/>
        </authorList>
    </citation>
    <scope>NUCLEOTIDE SEQUENCE</scope>
    <source>
        <strain evidence="5">AVDCRST_MAG93</strain>
    </source>
</reference>
<feature type="active site" description="Proton donor/acceptor" evidence="3">
    <location>
        <position position="81"/>
    </location>
</feature>
<dbReference type="AlphaFoldDB" id="A0A6J4K0E4"/>
<gene>
    <name evidence="5" type="ORF">AVDCRST_MAG93-3999</name>
</gene>
<name>A0A6J4K0E4_9CHLR</name>
<evidence type="ECO:0000256" key="2">
    <source>
        <dbReference type="ARBA" id="ARBA00023235"/>
    </source>
</evidence>
<dbReference type="InterPro" id="IPR029033">
    <property type="entry name" value="His_PPase_superfam"/>
</dbReference>
<dbReference type="GO" id="GO:0016791">
    <property type="term" value="F:phosphatase activity"/>
    <property type="evidence" value="ECO:0007669"/>
    <property type="project" value="TreeGrafter"/>
</dbReference>
<feature type="binding site" evidence="4">
    <location>
        <begin position="7"/>
        <end position="14"/>
    </location>
    <ligand>
        <name>substrate</name>
    </ligand>
</feature>
<dbReference type="InterPro" id="IPR001345">
    <property type="entry name" value="PG/BPGM_mutase_AS"/>
</dbReference>
<proteinExistence type="predicted"/>
<organism evidence="5">
    <name type="scientific">uncultured Chloroflexia bacterium</name>
    <dbReference type="NCBI Taxonomy" id="1672391"/>
    <lineage>
        <taxon>Bacteria</taxon>
        <taxon>Bacillati</taxon>
        <taxon>Chloroflexota</taxon>
        <taxon>Chloroflexia</taxon>
        <taxon>environmental samples</taxon>
    </lineage>
</organism>
<dbReference type="EMBL" id="CADCTR010001355">
    <property type="protein sequence ID" value="CAA9292368.1"/>
    <property type="molecule type" value="Genomic_DNA"/>
</dbReference>
<keyword evidence="2 5" id="KW-0413">Isomerase</keyword>
<dbReference type="Gene3D" id="3.40.50.1240">
    <property type="entry name" value="Phosphoglycerate mutase-like"/>
    <property type="match status" value="1"/>
</dbReference>
<accession>A0A6J4K0E4</accession>
<dbReference type="InterPro" id="IPR050275">
    <property type="entry name" value="PGM_Phosphatase"/>
</dbReference>
<dbReference type="PANTHER" id="PTHR48100">
    <property type="entry name" value="BROAD-SPECIFICITY PHOSPHATASE YOR283W-RELATED"/>
    <property type="match status" value="1"/>
</dbReference>
<dbReference type="Pfam" id="PF00300">
    <property type="entry name" value="His_Phos_1"/>
    <property type="match status" value="1"/>
</dbReference>
<dbReference type="SUPFAM" id="SSF53254">
    <property type="entry name" value="Phosphoglycerate mutase-like"/>
    <property type="match status" value="1"/>
</dbReference>
<sequence length="217" mass="23548">MQLVMVRHGESTGNITRILQGRDESLTERGRAQAHAVARAIAQRYDVRALYASPLARAFETASIIGAAVGLTPEPREPLAEINVGHAVGLTIKEWVAKYPDQEQSWLAQGVEFVWPGGESGRQLGMRMAAELDRIIAQHRSDDGAVVVVSHGGALAWAVGYLLEESLESWPAHEFDNCSVTEVKVEASAEDGLRFVCRNDVGHLSAVPNEEVATGRL</sequence>
<evidence type="ECO:0000256" key="1">
    <source>
        <dbReference type="ARBA" id="ARBA00023152"/>
    </source>
</evidence>
<protein>
    <submittedName>
        <fullName evidence="5">Phosphoglycerate mutase</fullName>
        <ecNumber evidence="5">5.4.2.1</ecNumber>
    </submittedName>
</protein>
<evidence type="ECO:0000256" key="4">
    <source>
        <dbReference type="PIRSR" id="PIRSR613078-2"/>
    </source>
</evidence>
<dbReference type="PANTHER" id="PTHR48100:SF1">
    <property type="entry name" value="HISTIDINE PHOSPHATASE FAMILY PROTEIN-RELATED"/>
    <property type="match status" value="1"/>
</dbReference>
<dbReference type="EC" id="5.4.2.1" evidence="5"/>
<evidence type="ECO:0000256" key="3">
    <source>
        <dbReference type="PIRSR" id="PIRSR613078-1"/>
    </source>
</evidence>
<dbReference type="PROSITE" id="PS00175">
    <property type="entry name" value="PG_MUTASE"/>
    <property type="match status" value="1"/>
</dbReference>
<feature type="active site" description="Tele-phosphohistidine intermediate" evidence="3">
    <location>
        <position position="8"/>
    </location>
</feature>
<keyword evidence="1" id="KW-0324">Glycolysis</keyword>
<dbReference type="GO" id="GO:0005737">
    <property type="term" value="C:cytoplasm"/>
    <property type="evidence" value="ECO:0007669"/>
    <property type="project" value="TreeGrafter"/>
</dbReference>
<dbReference type="InterPro" id="IPR013078">
    <property type="entry name" value="His_Pase_superF_clade-1"/>
</dbReference>
<dbReference type="GO" id="GO:0016853">
    <property type="term" value="F:isomerase activity"/>
    <property type="evidence" value="ECO:0007669"/>
    <property type="project" value="UniProtKB-KW"/>
</dbReference>
<feature type="binding site" evidence="4">
    <location>
        <position position="57"/>
    </location>
    <ligand>
        <name>substrate</name>
    </ligand>
</feature>
<dbReference type="CDD" id="cd07067">
    <property type="entry name" value="HP_PGM_like"/>
    <property type="match status" value="1"/>
</dbReference>
<evidence type="ECO:0000313" key="5">
    <source>
        <dbReference type="EMBL" id="CAA9292368.1"/>
    </source>
</evidence>
<dbReference type="SMART" id="SM00855">
    <property type="entry name" value="PGAM"/>
    <property type="match status" value="1"/>
</dbReference>